<gene>
    <name evidence="1" type="ORF">HPBE_LOCUS24368</name>
</gene>
<dbReference type="Proteomes" id="UP000050761">
    <property type="component" value="Unassembled WGS sequence"/>
</dbReference>
<name>A0A183GNU9_HELPZ</name>
<evidence type="ECO:0000313" key="3">
    <source>
        <dbReference type="WBParaSite" id="HPBE_0002436901-mRNA-1"/>
    </source>
</evidence>
<accession>A0A3P8HMF5</accession>
<organism evidence="2 3">
    <name type="scientific">Heligmosomoides polygyrus</name>
    <name type="common">Parasitic roundworm</name>
    <dbReference type="NCBI Taxonomy" id="6339"/>
    <lineage>
        <taxon>Eukaryota</taxon>
        <taxon>Metazoa</taxon>
        <taxon>Ecdysozoa</taxon>
        <taxon>Nematoda</taxon>
        <taxon>Chromadorea</taxon>
        <taxon>Rhabditida</taxon>
        <taxon>Rhabditina</taxon>
        <taxon>Rhabditomorpha</taxon>
        <taxon>Strongyloidea</taxon>
        <taxon>Heligmosomidae</taxon>
        <taxon>Heligmosomoides</taxon>
    </lineage>
</organism>
<dbReference type="EMBL" id="UZAH01036238">
    <property type="protein sequence ID" value="VDP44596.1"/>
    <property type="molecule type" value="Genomic_DNA"/>
</dbReference>
<dbReference type="WBParaSite" id="HPBE_0002436901-mRNA-1">
    <property type="protein sequence ID" value="HPBE_0002436901-mRNA-1"/>
    <property type="gene ID" value="HPBE_0002436901"/>
</dbReference>
<proteinExistence type="predicted"/>
<sequence>MLVIKDMHEGSKAAVRTAHGMRKKMDHSGVHQGFEPTPDCIVNHIEEGSLRKILYVDDIALVADSREKLEEKVQLWQIALADNGLGLT</sequence>
<reference evidence="3" key="2">
    <citation type="submission" date="2019-09" db="UniProtKB">
        <authorList>
            <consortium name="WormBaseParasite"/>
        </authorList>
    </citation>
    <scope>IDENTIFICATION</scope>
</reference>
<accession>A0A183GNU9</accession>
<evidence type="ECO:0000313" key="2">
    <source>
        <dbReference type="Proteomes" id="UP000050761"/>
    </source>
</evidence>
<reference evidence="1 2" key="1">
    <citation type="submission" date="2018-11" db="EMBL/GenBank/DDBJ databases">
        <authorList>
            <consortium name="Pathogen Informatics"/>
        </authorList>
    </citation>
    <scope>NUCLEOTIDE SEQUENCE [LARGE SCALE GENOMIC DNA]</scope>
</reference>
<keyword evidence="2" id="KW-1185">Reference proteome</keyword>
<dbReference type="OrthoDB" id="5854130at2759"/>
<protein>
    <submittedName>
        <fullName evidence="3">Reverse transcriptase domain-containing protein</fullName>
    </submittedName>
</protein>
<dbReference type="AlphaFoldDB" id="A0A183GNU9"/>
<evidence type="ECO:0000313" key="1">
    <source>
        <dbReference type="EMBL" id="VDP44596.1"/>
    </source>
</evidence>